<evidence type="ECO:0000256" key="4">
    <source>
        <dbReference type="ARBA" id="ARBA00022475"/>
    </source>
</evidence>
<evidence type="ECO:0000256" key="2">
    <source>
        <dbReference type="ARBA" id="ARBA00011084"/>
    </source>
</evidence>
<dbReference type="InterPro" id="IPR051621">
    <property type="entry name" value="T2SS_protein_J"/>
</dbReference>
<keyword evidence="6" id="KW-0997">Cell inner membrane</keyword>
<comment type="caution">
    <text evidence="11">The sequence shown here is derived from an EMBL/GenBank/DDBJ whole genome shotgun (WGS) entry which is preliminary data.</text>
</comment>
<dbReference type="GO" id="GO:0015627">
    <property type="term" value="C:type II protein secretion system complex"/>
    <property type="evidence" value="ECO:0007669"/>
    <property type="project" value="InterPro"/>
</dbReference>
<evidence type="ECO:0000256" key="3">
    <source>
        <dbReference type="ARBA" id="ARBA00021539"/>
    </source>
</evidence>
<sequence length="222" mass="25360">MLPTKQAPCRSSHFQQGFTLLEVLVAIAVFAMLSLSAYQVLNGVQRSDEQSRDHNARLKAIQRMSVMMDNDFRQIVARKTRSQGEKPSDKYLLAGEYVLDSASEGIMFTRLGWQNPQQMFPRGEVVRVGYRVIDDKLERVWFRYPDNVAGAEPLVREVLADVTALSFRFFADKKWTDKWEQAGSLPQGIEVRLTLKDRGEIERVYLVPQSGLAQTNSEDDNQ</sequence>
<dbReference type="PROSITE" id="PS00409">
    <property type="entry name" value="PROKAR_NTER_METHYL"/>
    <property type="match status" value="1"/>
</dbReference>
<name>A0AAW7YCJ3_9GAMM</name>
<dbReference type="SUPFAM" id="SSF54523">
    <property type="entry name" value="Pili subunits"/>
    <property type="match status" value="1"/>
</dbReference>
<dbReference type="Proteomes" id="UP000215999">
    <property type="component" value="Unassembled WGS sequence"/>
</dbReference>
<reference evidence="11" key="3">
    <citation type="submission" date="2023-07" db="EMBL/GenBank/DDBJ databases">
        <title>Genome content predicts the carbon catabolic preferences of heterotrophic bacteria.</title>
        <authorList>
            <person name="Gralka M."/>
        </authorList>
    </citation>
    <scope>NUCLEOTIDE SEQUENCE</scope>
    <source>
        <strain evidence="11">G2M05</strain>
    </source>
</reference>
<keyword evidence="9 10" id="KW-0472">Membrane</keyword>
<dbReference type="EMBL" id="NOIF01000017">
    <property type="protein sequence ID" value="OZS45088.1"/>
    <property type="molecule type" value="Genomic_DNA"/>
</dbReference>
<dbReference type="Pfam" id="PF07963">
    <property type="entry name" value="N_methyl"/>
    <property type="match status" value="1"/>
</dbReference>
<dbReference type="InterPro" id="IPR012902">
    <property type="entry name" value="N_methyl_site"/>
</dbReference>
<dbReference type="AlphaFoldDB" id="A0AAW7YCJ3"/>
<keyword evidence="7 10" id="KW-0812">Transmembrane</keyword>
<evidence type="ECO:0000256" key="1">
    <source>
        <dbReference type="ARBA" id="ARBA00004377"/>
    </source>
</evidence>
<dbReference type="PANTHER" id="PTHR39583">
    <property type="entry name" value="TYPE II SECRETION SYSTEM PROTEIN J-RELATED"/>
    <property type="match status" value="1"/>
</dbReference>
<dbReference type="GO" id="GO:0005886">
    <property type="term" value="C:plasma membrane"/>
    <property type="evidence" value="ECO:0007669"/>
    <property type="project" value="UniProtKB-SubCell"/>
</dbReference>
<dbReference type="PANTHER" id="PTHR39583:SF2">
    <property type="entry name" value="TYPE II SECRETION SYSTEM PROTEIN J"/>
    <property type="match status" value="1"/>
</dbReference>
<keyword evidence="5" id="KW-0488">Methylation</keyword>
<keyword evidence="8 10" id="KW-1133">Transmembrane helix</keyword>
<dbReference type="Gene3D" id="2.10.70.20">
    <property type="entry name" value="gspk-gspi-gspj complex like domains"/>
    <property type="match status" value="1"/>
</dbReference>
<gene>
    <name evidence="11" type="primary">gspJ</name>
    <name evidence="12" type="ORF">ASV53_04720</name>
    <name evidence="11" type="ORF">Q4568_20940</name>
</gene>
<organism evidence="11 14">
    <name type="scientific">Photobacterium sanguinicancri</name>
    <dbReference type="NCBI Taxonomy" id="875932"/>
    <lineage>
        <taxon>Bacteria</taxon>
        <taxon>Pseudomonadati</taxon>
        <taxon>Pseudomonadota</taxon>
        <taxon>Gammaproteobacteria</taxon>
        <taxon>Vibrionales</taxon>
        <taxon>Vibrionaceae</taxon>
        <taxon>Photobacterium</taxon>
    </lineage>
</organism>
<keyword evidence="13" id="KW-1185">Reference proteome</keyword>
<dbReference type="InterPro" id="IPR010055">
    <property type="entry name" value="T2SS_protein-GspJ"/>
</dbReference>
<dbReference type="InterPro" id="IPR045584">
    <property type="entry name" value="Pilin-like"/>
</dbReference>
<feature type="transmembrane region" description="Helical" evidence="10">
    <location>
        <begin position="20"/>
        <end position="41"/>
    </location>
</feature>
<dbReference type="NCBIfam" id="TIGR01711">
    <property type="entry name" value="gspJ"/>
    <property type="match status" value="1"/>
</dbReference>
<evidence type="ECO:0000256" key="8">
    <source>
        <dbReference type="ARBA" id="ARBA00022989"/>
    </source>
</evidence>
<comment type="similarity">
    <text evidence="2">Belongs to the GSP J family.</text>
</comment>
<evidence type="ECO:0000313" key="14">
    <source>
        <dbReference type="Proteomes" id="UP001170624"/>
    </source>
</evidence>
<evidence type="ECO:0000256" key="6">
    <source>
        <dbReference type="ARBA" id="ARBA00022519"/>
    </source>
</evidence>
<reference evidence="12" key="2">
    <citation type="submission" date="2017-07" db="EMBL/GenBank/DDBJ databases">
        <authorList>
            <person name="Gomez-Gil B."/>
            <person name="Enciso-Ibarra K."/>
        </authorList>
    </citation>
    <scope>NUCLEOTIDE SEQUENCE</scope>
    <source>
        <strain evidence="12">CAIM 1827</strain>
    </source>
</reference>
<dbReference type="RefSeq" id="WP_094956286.1">
    <property type="nucleotide sequence ID" value="NZ_AP024850.1"/>
</dbReference>
<dbReference type="NCBIfam" id="TIGR02532">
    <property type="entry name" value="IV_pilin_GFxxxE"/>
    <property type="match status" value="1"/>
</dbReference>
<reference evidence="12 13" key="1">
    <citation type="journal article" date="2016" name="Antonie Van Leeuwenhoek">
        <title>Photobacterium sanguinicancri sp. nov. isolated from marine animals.</title>
        <authorList>
            <person name="Gomez-Gil B."/>
            <person name="Roque A."/>
            <person name="Rotllant G."/>
            <person name="Romalde J.L."/>
            <person name="Doce A."/>
            <person name="Eggermont M."/>
            <person name="Defoirdt T."/>
        </authorList>
    </citation>
    <scope>NUCLEOTIDE SEQUENCE [LARGE SCALE GENOMIC DNA]</scope>
    <source>
        <strain evidence="12 13">CAIM 1827</strain>
    </source>
</reference>
<accession>A0AAW7YCJ3</accession>
<dbReference type="Proteomes" id="UP001170624">
    <property type="component" value="Unassembled WGS sequence"/>
</dbReference>
<evidence type="ECO:0000313" key="11">
    <source>
        <dbReference type="EMBL" id="MDO6545008.1"/>
    </source>
</evidence>
<keyword evidence="4" id="KW-1003">Cell membrane</keyword>
<dbReference type="Pfam" id="PF11612">
    <property type="entry name" value="T2SSJ"/>
    <property type="match status" value="1"/>
</dbReference>
<proteinExistence type="inferred from homology"/>
<dbReference type="GO" id="GO:0015628">
    <property type="term" value="P:protein secretion by the type II secretion system"/>
    <property type="evidence" value="ECO:0007669"/>
    <property type="project" value="InterPro"/>
</dbReference>
<evidence type="ECO:0000256" key="5">
    <source>
        <dbReference type="ARBA" id="ARBA00022481"/>
    </source>
</evidence>
<evidence type="ECO:0000313" key="13">
    <source>
        <dbReference type="Proteomes" id="UP000215999"/>
    </source>
</evidence>
<comment type="subcellular location">
    <subcellularLocation>
        <location evidence="1">Cell inner membrane</location>
        <topology evidence="1">Single-pass membrane protein</topology>
    </subcellularLocation>
</comment>
<evidence type="ECO:0000256" key="7">
    <source>
        <dbReference type="ARBA" id="ARBA00022692"/>
    </source>
</evidence>
<evidence type="ECO:0000256" key="9">
    <source>
        <dbReference type="ARBA" id="ARBA00023136"/>
    </source>
</evidence>
<evidence type="ECO:0000313" key="12">
    <source>
        <dbReference type="EMBL" id="OZS45088.1"/>
    </source>
</evidence>
<protein>
    <recommendedName>
        <fullName evidence="3">Type II secretion system protein J</fullName>
    </recommendedName>
</protein>
<dbReference type="EMBL" id="JAUOPU010000036">
    <property type="protein sequence ID" value="MDO6545008.1"/>
    <property type="molecule type" value="Genomic_DNA"/>
</dbReference>
<dbReference type="Gene3D" id="3.10.610.10">
    <property type="entry name" value="GSPII I/J protein-like"/>
    <property type="match status" value="1"/>
</dbReference>
<evidence type="ECO:0000256" key="10">
    <source>
        <dbReference type="SAM" id="Phobius"/>
    </source>
</evidence>